<dbReference type="EMBL" id="JANJYJ010000001">
    <property type="protein sequence ID" value="KAK3229732.1"/>
    <property type="molecule type" value="Genomic_DNA"/>
</dbReference>
<sequence length="100" mass="11383">MTLTHTQARIHRVPIVCYLPSSYRRWRGHSSASPFAVMAWIAAKLEIRAKRICLGYCLSAIVRGSDDWNSERGGLPLLFQLLLPPFWWPTEQGQTAAQET</sequence>
<reference evidence="1" key="1">
    <citation type="journal article" date="2023" name="Plant J.">
        <title>Genome sequences and population genomics provide insights into the demographic history, inbreeding, and mutation load of two 'living fossil' tree species of Dipteronia.</title>
        <authorList>
            <person name="Feng Y."/>
            <person name="Comes H.P."/>
            <person name="Chen J."/>
            <person name="Zhu S."/>
            <person name="Lu R."/>
            <person name="Zhang X."/>
            <person name="Li P."/>
            <person name="Qiu J."/>
            <person name="Olsen K.M."/>
            <person name="Qiu Y."/>
        </authorList>
    </citation>
    <scope>NUCLEOTIDE SEQUENCE</scope>
    <source>
        <strain evidence="1">NBL</strain>
    </source>
</reference>
<name>A0AAE0EJ56_9ROSI</name>
<evidence type="ECO:0000313" key="1">
    <source>
        <dbReference type="EMBL" id="KAK3229732.1"/>
    </source>
</evidence>
<protein>
    <submittedName>
        <fullName evidence="1">Uncharacterized protein</fullName>
    </submittedName>
</protein>
<organism evidence="1 2">
    <name type="scientific">Dipteronia sinensis</name>
    <dbReference type="NCBI Taxonomy" id="43782"/>
    <lineage>
        <taxon>Eukaryota</taxon>
        <taxon>Viridiplantae</taxon>
        <taxon>Streptophyta</taxon>
        <taxon>Embryophyta</taxon>
        <taxon>Tracheophyta</taxon>
        <taxon>Spermatophyta</taxon>
        <taxon>Magnoliopsida</taxon>
        <taxon>eudicotyledons</taxon>
        <taxon>Gunneridae</taxon>
        <taxon>Pentapetalae</taxon>
        <taxon>rosids</taxon>
        <taxon>malvids</taxon>
        <taxon>Sapindales</taxon>
        <taxon>Sapindaceae</taxon>
        <taxon>Hippocastanoideae</taxon>
        <taxon>Acereae</taxon>
        <taxon>Dipteronia</taxon>
    </lineage>
</organism>
<evidence type="ECO:0000313" key="2">
    <source>
        <dbReference type="Proteomes" id="UP001281410"/>
    </source>
</evidence>
<accession>A0AAE0EJ56</accession>
<dbReference type="Proteomes" id="UP001281410">
    <property type="component" value="Unassembled WGS sequence"/>
</dbReference>
<keyword evidence="2" id="KW-1185">Reference proteome</keyword>
<gene>
    <name evidence="1" type="ORF">Dsin_001613</name>
</gene>
<proteinExistence type="predicted"/>
<dbReference type="AlphaFoldDB" id="A0AAE0EJ56"/>
<comment type="caution">
    <text evidence="1">The sequence shown here is derived from an EMBL/GenBank/DDBJ whole genome shotgun (WGS) entry which is preliminary data.</text>
</comment>